<reference evidence="2 3" key="2">
    <citation type="submission" date="2024-07" db="EMBL/GenBank/DDBJ databases">
        <authorList>
            <person name="Akdeniz Z."/>
        </authorList>
    </citation>
    <scope>NUCLEOTIDE SEQUENCE [LARGE SCALE GENOMIC DNA]</scope>
</reference>
<organism evidence="1">
    <name type="scientific">Hexamita inflata</name>
    <dbReference type="NCBI Taxonomy" id="28002"/>
    <lineage>
        <taxon>Eukaryota</taxon>
        <taxon>Metamonada</taxon>
        <taxon>Diplomonadida</taxon>
        <taxon>Hexamitidae</taxon>
        <taxon>Hexamitinae</taxon>
        <taxon>Hexamita</taxon>
    </lineage>
</organism>
<accession>A0AA86PH87</accession>
<comment type="caution">
    <text evidence="1">The sequence shown here is derived from an EMBL/GenBank/DDBJ whole genome shotgun (WGS) entry which is preliminary data.</text>
</comment>
<evidence type="ECO:0000313" key="1">
    <source>
        <dbReference type="EMBL" id="CAI9939344.1"/>
    </source>
</evidence>
<keyword evidence="3" id="KW-1185">Reference proteome</keyword>
<sequence>MQGDLIQVVKGFKSRQEETLSCFGDKMFKDNSYNQLIIGDYSVTFYCDIDNEKVDIIQQLQLLTAKFGNDKIFYVLKSDLFNKYHIFCHDLVFENNQSLKYVLNQITGLAFDPAVYGSTQLFRLIGQSKDFNKSKGIYNTMYLFEQGELKQLQKYFIYPFVIHQGYKVTYKVEIPYVHQQIEYCEGSESEEIDSEEIDLKLNFNINMISLRTRAIAEQLNAETNTYDNRRKFAYFVYNLTKRDKQETISIIKQFVDENLFKRTFGNVDYIQFINGFK</sequence>
<proteinExistence type="predicted"/>
<name>A0AA86PH87_9EUKA</name>
<dbReference type="EMBL" id="CATOUU010000664">
    <property type="protein sequence ID" value="CAI9939344.1"/>
    <property type="molecule type" value="Genomic_DNA"/>
</dbReference>
<evidence type="ECO:0000313" key="2">
    <source>
        <dbReference type="EMBL" id="CAL6011155.1"/>
    </source>
</evidence>
<reference evidence="1" key="1">
    <citation type="submission" date="2023-06" db="EMBL/GenBank/DDBJ databases">
        <authorList>
            <person name="Kurt Z."/>
        </authorList>
    </citation>
    <scope>NUCLEOTIDE SEQUENCE</scope>
</reference>
<dbReference type="EMBL" id="CAXDID020000063">
    <property type="protein sequence ID" value="CAL6011155.1"/>
    <property type="molecule type" value="Genomic_DNA"/>
</dbReference>
<evidence type="ECO:0000313" key="3">
    <source>
        <dbReference type="Proteomes" id="UP001642409"/>
    </source>
</evidence>
<dbReference type="Proteomes" id="UP001642409">
    <property type="component" value="Unassembled WGS sequence"/>
</dbReference>
<protein>
    <submittedName>
        <fullName evidence="2">Hypothetical_protein</fullName>
    </submittedName>
</protein>
<gene>
    <name evidence="2" type="ORF">HINF_LOCUS22533</name>
    <name evidence="1" type="ORF">HINF_LOCUS26989</name>
</gene>
<dbReference type="AlphaFoldDB" id="A0AA86PH87"/>